<sequence length="200" mass="21617">MTRFTKAPTAPKKRPSLRAKALKSTTSNPLPTTPRLPDSVATDGFLSSKKDKRLIKHSAFKSRIEKKATTKPLKRRRPNKKLVTTLNSLVDALPDIESNDNDDDEGNNNDGRPKKIRHRSLKSKPGALKKRVRLEKAERERFGKNMAVLATGVRAMEVDGGNGEAGNGSGGGEKTASATAGRWAALRGVYLADFGAEGGV</sequence>
<organism evidence="6 7">
    <name type="scientific">Scytalidium lignicola</name>
    <name type="common">Hyphomycete</name>
    <dbReference type="NCBI Taxonomy" id="5539"/>
    <lineage>
        <taxon>Eukaryota</taxon>
        <taxon>Fungi</taxon>
        <taxon>Dikarya</taxon>
        <taxon>Ascomycota</taxon>
        <taxon>Pezizomycotina</taxon>
        <taxon>Leotiomycetes</taxon>
        <taxon>Leotiomycetes incertae sedis</taxon>
        <taxon>Scytalidium</taxon>
    </lineage>
</organism>
<keyword evidence="4" id="KW-0539">Nucleus</keyword>
<comment type="subcellular location">
    <subcellularLocation>
        <location evidence="1">Nucleus</location>
        <location evidence="1">Nucleolus</location>
    </subcellularLocation>
</comment>
<protein>
    <recommendedName>
        <fullName evidence="3">Ribosome biogenesis protein SLX9</fullName>
    </recommendedName>
</protein>
<feature type="non-terminal residue" evidence="6">
    <location>
        <position position="200"/>
    </location>
</feature>
<dbReference type="OrthoDB" id="5429132at2759"/>
<feature type="compositionally biased region" description="Basic residues" evidence="5">
    <location>
        <begin position="114"/>
        <end position="133"/>
    </location>
</feature>
<evidence type="ECO:0000313" key="7">
    <source>
        <dbReference type="Proteomes" id="UP000258309"/>
    </source>
</evidence>
<feature type="compositionally biased region" description="Basic residues" evidence="5">
    <location>
        <begin position="50"/>
        <end position="60"/>
    </location>
</feature>
<dbReference type="GO" id="GO:0030688">
    <property type="term" value="C:preribosome, small subunit precursor"/>
    <property type="evidence" value="ECO:0007669"/>
    <property type="project" value="InterPro"/>
</dbReference>
<feature type="region of interest" description="Disordered" evidence="5">
    <location>
        <begin position="1"/>
        <end position="136"/>
    </location>
</feature>
<keyword evidence="7" id="KW-1185">Reference proteome</keyword>
<gene>
    <name evidence="6" type="ORF">B7463_g10167</name>
</gene>
<dbReference type="EMBL" id="NCSJ02000280">
    <property type="protein sequence ID" value="RFU26161.1"/>
    <property type="molecule type" value="Genomic_DNA"/>
</dbReference>
<comment type="caution">
    <text evidence="6">The sequence shown here is derived from an EMBL/GenBank/DDBJ whole genome shotgun (WGS) entry which is preliminary data.</text>
</comment>
<dbReference type="InterPro" id="IPR028160">
    <property type="entry name" value="Slx9-like"/>
</dbReference>
<dbReference type="GO" id="GO:0005730">
    <property type="term" value="C:nucleolus"/>
    <property type="evidence" value="ECO:0007669"/>
    <property type="project" value="UniProtKB-SubCell"/>
</dbReference>
<evidence type="ECO:0000256" key="5">
    <source>
        <dbReference type="SAM" id="MobiDB-lite"/>
    </source>
</evidence>
<reference evidence="6 7" key="1">
    <citation type="submission" date="2018-05" db="EMBL/GenBank/DDBJ databases">
        <title>Draft genome sequence of Scytalidium lignicola DSM 105466, a ubiquitous saprotrophic fungus.</title>
        <authorList>
            <person name="Buettner E."/>
            <person name="Gebauer A.M."/>
            <person name="Hofrichter M."/>
            <person name="Liers C."/>
            <person name="Kellner H."/>
        </authorList>
    </citation>
    <scope>NUCLEOTIDE SEQUENCE [LARGE SCALE GENOMIC DNA]</scope>
    <source>
        <strain evidence="6 7">DSM 105466</strain>
    </source>
</reference>
<comment type="similarity">
    <text evidence="2">Belongs to the SLX9 family.</text>
</comment>
<feature type="compositionally biased region" description="Acidic residues" evidence="5">
    <location>
        <begin position="97"/>
        <end position="107"/>
    </location>
</feature>
<name>A0A3E2GYH7_SCYLI</name>
<accession>A0A3E2GYH7</accession>
<dbReference type="Proteomes" id="UP000258309">
    <property type="component" value="Unassembled WGS sequence"/>
</dbReference>
<dbReference type="Pfam" id="PF15341">
    <property type="entry name" value="SLX9"/>
    <property type="match status" value="1"/>
</dbReference>
<evidence type="ECO:0000256" key="2">
    <source>
        <dbReference type="ARBA" id="ARBA00011022"/>
    </source>
</evidence>
<proteinExistence type="inferred from homology"/>
<evidence type="ECO:0000256" key="1">
    <source>
        <dbReference type="ARBA" id="ARBA00004604"/>
    </source>
</evidence>
<evidence type="ECO:0000313" key="6">
    <source>
        <dbReference type="EMBL" id="RFU26161.1"/>
    </source>
</evidence>
<evidence type="ECO:0000256" key="3">
    <source>
        <dbReference type="ARBA" id="ARBA00021321"/>
    </source>
</evidence>
<dbReference type="GO" id="GO:0030686">
    <property type="term" value="C:90S preribosome"/>
    <property type="evidence" value="ECO:0007669"/>
    <property type="project" value="InterPro"/>
</dbReference>
<dbReference type="AlphaFoldDB" id="A0A3E2GYH7"/>
<evidence type="ECO:0000256" key="4">
    <source>
        <dbReference type="ARBA" id="ARBA00023242"/>
    </source>
</evidence>
<feature type="non-terminal residue" evidence="6">
    <location>
        <position position="1"/>
    </location>
</feature>
<feature type="compositionally biased region" description="Basic residues" evidence="5">
    <location>
        <begin position="11"/>
        <end position="21"/>
    </location>
</feature>
<dbReference type="GO" id="GO:0000462">
    <property type="term" value="P:maturation of SSU-rRNA from tricistronic rRNA transcript (SSU-rRNA, 5.8S rRNA, LSU-rRNA)"/>
    <property type="evidence" value="ECO:0007669"/>
    <property type="project" value="InterPro"/>
</dbReference>